<accession>A0ABP0EGD6</accession>
<organism evidence="2 3">
    <name type="scientific">[Candida] anglica</name>
    <dbReference type="NCBI Taxonomy" id="148631"/>
    <lineage>
        <taxon>Eukaryota</taxon>
        <taxon>Fungi</taxon>
        <taxon>Dikarya</taxon>
        <taxon>Ascomycota</taxon>
        <taxon>Saccharomycotina</taxon>
        <taxon>Pichiomycetes</taxon>
        <taxon>Debaryomycetaceae</taxon>
        <taxon>Kurtzmaniella</taxon>
    </lineage>
</organism>
<keyword evidence="1" id="KW-0472">Membrane</keyword>
<evidence type="ECO:0000313" key="3">
    <source>
        <dbReference type="Proteomes" id="UP001497600"/>
    </source>
</evidence>
<evidence type="ECO:0000256" key="1">
    <source>
        <dbReference type="SAM" id="Phobius"/>
    </source>
</evidence>
<keyword evidence="3" id="KW-1185">Reference proteome</keyword>
<keyword evidence="1" id="KW-0812">Transmembrane</keyword>
<protein>
    <submittedName>
        <fullName evidence="2">Uncharacterized protein</fullName>
    </submittedName>
</protein>
<dbReference type="Proteomes" id="UP001497600">
    <property type="component" value="Chromosome F"/>
</dbReference>
<sequence length="464" mass="54388">MKKTLTNFRDRTLLLLFVQDMVKLWIKRVWDDIPWILVTVKPLSTINSIYMFMGVVCIQLIFECVAKKITSKILINQELPDEKGVQEDSRSNKENINNILIEKFIDIELKTLELENLIQQLQQEQKVYLELLTPKQRGDVLIKLFPWNLEKKYPPKESNIILDEKKREEENKRSGKINRKDILEENKYNCRQNLNPIQSIPNLHMPKPITPPKIKNKGSLETLIEVSERPDSVPNELIKESIDEVFVENKFFSLHGLSEEKKLNETPIFENIRESPILPTRRYHDKLHLISAGYIENKEEIGKDIVINERENKEISEKESCTIKELLKDISILGLKNSLKKIQSQMVRELVLTIQHYMNNDLFITWSNIVMYMIWDAIHNSVTISMISKQIARIILIPFTISTFMLIKLPLKGLIIYWKIINFVPNLIIRKLWKRSNNDGNKKFVNNISLYSFFGPPGSSDGYK</sequence>
<reference evidence="2 3" key="1">
    <citation type="submission" date="2024-01" db="EMBL/GenBank/DDBJ databases">
        <authorList>
            <consortium name="Genoscope - CEA"/>
            <person name="William W."/>
        </authorList>
    </citation>
    <scope>NUCLEOTIDE SEQUENCE [LARGE SCALE GENOMIC DNA]</scope>
    <source>
        <strain evidence="2 3">29B2s-10</strain>
    </source>
</reference>
<evidence type="ECO:0000313" key="2">
    <source>
        <dbReference type="EMBL" id="CAK7914842.1"/>
    </source>
</evidence>
<feature type="transmembrane region" description="Helical" evidence="1">
    <location>
        <begin position="391"/>
        <end position="409"/>
    </location>
</feature>
<dbReference type="EMBL" id="OZ004258">
    <property type="protein sequence ID" value="CAK7914842.1"/>
    <property type="molecule type" value="Genomic_DNA"/>
</dbReference>
<name>A0ABP0EGD6_9ASCO</name>
<gene>
    <name evidence="2" type="ORF">CAAN4_F18316</name>
</gene>
<proteinExistence type="predicted"/>
<keyword evidence="1" id="KW-1133">Transmembrane helix</keyword>